<keyword evidence="1" id="KW-0472">Membrane</keyword>
<evidence type="ECO:0000256" key="1">
    <source>
        <dbReference type="SAM" id="Phobius"/>
    </source>
</evidence>
<organism evidence="2">
    <name type="scientific">Arundo donax</name>
    <name type="common">Giant reed</name>
    <name type="synonym">Donax arundinaceus</name>
    <dbReference type="NCBI Taxonomy" id="35708"/>
    <lineage>
        <taxon>Eukaryota</taxon>
        <taxon>Viridiplantae</taxon>
        <taxon>Streptophyta</taxon>
        <taxon>Embryophyta</taxon>
        <taxon>Tracheophyta</taxon>
        <taxon>Spermatophyta</taxon>
        <taxon>Magnoliopsida</taxon>
        <taxon>Liliopsida</taxon>
        <taxon>Poales</taxon>
        <taxon>Poaceae</taxon>
        <taxon>PACMAD clade</taxon>
        <taxon>Arundinoideae</taxon>
        <taxon>Arundineae</taxon>
        <taxon>Arundo</taxon>
    </lineage>
</organism>
<dbReference type="AlphaFoldDB" id="A0A0A9B7L7"/>
<accession>A0A0A9B7L7</accession>
<name>A0A0A9B7L7_ARUDO</name>
<keyword evidence="1" id="KW-1133">Transmembrane helix</keyword>
<sequence length="121" mass="13696">MNLLLSSTTYIMEAPNMDAAMHLVFSKTFSANLGNEVCSNEFFLPKPRLEDFLPPLLFLVVLDGRSFSSELLISQLVSICCCLHEARSSDFPMEEMLLLLLFFLLLLPFLSLFPSEPFDLP</sequence>
<feature type="transmembrane region" description="Helical" evidence="1">
    <location>
        <begin position="96"/>
        <end position="113"/>
    </location>
</feature>
<proteinExistence type="predicted"/>
<reference evidence="2" key="2">
    <citation type="journal article" date="2015" name="Data Brief">
        <title>Shoot transcriptome of the giant reed, Arundo donax.</title>
        <authorList>
            <person name="Barrero R.A."/>
            <person name="Guerrero F.D."/>
            <person name="Moolhuijzen P."/>
            <person name="Goolsby J.A."/>
            <person name="Tidwell J."/>
            <person name="Bellgard S.E."/>
            <person name="Bellgard M.I."/>
        </authorList>
    </citation>
    <scope>NUCLEOTIDE SEQUENCE</scope>
    <source>
        <tissue evidence="2">Shoot tissue taken approximately 20 cm above the soil surface</tissue>
    </source>
</reference>
<dbReference type="EMBL" id="GBRH01240710">
    <property type="protein sequence ID" value="JAD57185.1"/>
    <property type="molecule type" value="Transcribed_RNA"/>
</dbReference>
<reference evidence="2" key="1">
    <citation type="submission" date="2014-09" db="EMBL/GenBank/DDBJ databases">
        <authorList>
            <person name="Magalhaes I.L.F."/>
            <person name="Oliveira U."/>
            <person name="Santos F.R."/>
            <person name="Vidigal T.H.D.A."/>
            <person name="Brescovit A.D."/>
            <person name="Santos A.J."/>
        </authorList>
    </citation>
    <scope>NUCLEOTIDE SEQUENCE</scope>
    <source>
        <tissue evidence="2">Shoot tissue taken approximately 20 cm above the soil surface</tissue>
    </source>
</reference>
<evidence type="ECO:0000313" key="2">
    <source>
        <dbReference type="EMBL" id="JAD57185.1"/>
    </source>
</evidence>
<keyword evidence="1" id="KW-0812">Transmembrane</keyword>
<protein>
    <submittedName>
        <fullName evidence="2">Uncharacterized protein</fullName>
    </submittedName>
</protein>